<proteinExistence type="predicted"/>
<name>A0A4Y5P1P1_9CAUD</name>
<evidence type="ECO:0000313" key="2">
    <source>
        <dbReference type="Proteomes" id="UP000308921"/>
    </source>
</evidence>
<organism evidence="1 2">
    <name type="scientific">Pantoea phage vB_PagS_AAS21</name>
    <dbReference type="NCBI Taxonomy" id="2575261"/>
    <lineage>
        <taxon>Viruses</taxon>
        <taxon>Duplodnaviria</taxon>
        <taxon>Heunggongvirae</taxon>
        <taxon>Uroviricota</taxon>
        <taxon>Caudoviricetes</taxon>
        <taxon>Demerecviridae</taxon>
        <taxon>Keyvirus</taxon>
        <taxon>Keyvirus AAS21</taxon>
    </lineage>
</organism>
<protein>
    <submittedName>
        <fullName evidence="1">Uncharacterized protein</fullName>
    </submittedName>
</protein>
<evidence type="ECO:0000313" key="1">
    <source>
        <dbReference type="EMBL" id="QCW23876.1"/>
    </source>
</evidence>
<gene>
    <name evidence="1" type="ORF">AAS21_gp138</name>
</gene>
<reference evidence="1 2" key="1">
    <citation type="submission" date="2019-04" db="EMBL/GenBank/DDBJ databases">
        <title>Complete genome sequence of Pantoea bacteriophage vB_PagS_AAS21.</title>
        <authorList>
            <person name="Truncaite L."/>
            <person name="Simoliuniene M."/>
            <person name="Zajanckauskaite A."/>
            <person name="Meskys R."/>
            <person name="Simoliunas E."/>
        </authorList>
    </citation>
    <scope>NUCLEOTIDE SEQUENCE [LARGE SCALE GENOMIC DNA]</scope>
</reference>
<dbReference type="Proteomes" id="UP000308921">
    <property type="component" value="Segment"/>
</dbReference>
<sequence>MSDRFYAQMGKHFDMAPWELQVALRDEKSDLRKTLEKKSMPKVTRKELSVELSDLLGVEINATKLPMNTLQAVVESFRNKKAKQVEMPTGRLKAPYIEALHVALNFKSPVDFSTATVALMKEILENIK</sequence>
<dbReference type="EMBL" id="MK770119">
    <property type="protein sequence ID" value="QCW23876.1"/>
    <property type="molecule type" value="Genomic_DNA"/>
</dbReference>
<accession>A0A4Y5P1P1</accession>
<keyword evidence="2" id="KW-1185">Reference proteome</keyword>